<dbReference type="SMART" id="SM00347">
    <property type="entry name" value="HTH_MARR"/>
    <property type="match status" value="1"/>
</dbReference>
<evidence type="ECO:0000256" key="2">
    <source>
        <dbReference type="ARBA" id="ARBA00023125"/>
    </source>
</evidence>
<dbReference type="PRINTS" id="PR00598">
    <property type="entry name" value="HTHMARR"/>
</dbReference>
<reference evidence="5 6" key="1">
    <citation type="submission" date="2020-10" db="EMBL/GenBank/DDBJ databases">
        <title>Phylogeny of dyella-like bacteria.</title>
        <authorList>
            <person name="Fu J."/>
        </authorList>
    </citation>
    <scope>NUCLEOTIDE SEQUENCE [LARGE SCALE GENOMIC DNA]</scope>
    <source>
        <strain evidence="5 6">BB4</strain>
    </source>
</reference>
<gene>
    <name evidence="5" type="ORF">ISS97_14675</name>
</gene>
<name>A0ABW8K8L9_9GAMM</name>
<accession>A0ABW8K8L9</accession>
<keyword evidence="3" id="KW-0804">Transcription</keyword>
<sequence>MKPFARSDAAVSADHKPDHAPIELEHFLPYRLSILSNTVSQAIADDYQQRYDLSVTEWRVMAVLARFDGLSAREVAERTAMDKVAVSRALARLVEAGRVNRGTHDGDKRRSVLSLSEAGWQVHDEVAPMARAREREVLAKLDHEERAWLTRILDKLQPVRQK</sequence>
<keyword evidence="2" id="KW-0238">DNA-binding</keyword>
<dbReference type="RefSeq" id="WP_379985671.1">
    <property type="nucleotide sequence ID" value="NZ_JADIKD010000011.1"/>
</dbReference>
<dbReference type="InterPro" id="IPR036390">
    <property type="entry name" value="WH_DNA-bd_sf"/>
</dbReference>
<evidence type="ECO:0000256" key="1">
    <source>
        <dbReference type="ARBA" id="ARBA00023015"/>
    </source>
</evidence>
<keyword evidence="6" id="KW-1185">Reference proteome</keyword>
<dbReference type="InterPro" id="IPR036388">
    <property type="entry name" value="WH-like_DNA-bd_sf"/>
</dbReference>
<dbReference type="InterPro" id="IPR000835">
    <property type="entry name" value="HTH_MarR-typ"/>
</dbReference>
<dbReference type="PANTHER" id="PTHR35790">
    <property type="entry name" value="HTH-TYPE TRANSCRIPTIONAL REGULATOR PCHR"/>
    <property type="match status" value="1"/>
</dbReference>
<dbReference type="SUPFAM" id="SSF46785">
    <property type="entry name" value="Winged helix' DNA-binding domain"/>
    <property type="match status" value="1"/>
</dbReference>
<keyword evidence="1" id="KW-0805">Transcription regulation</keyword>
<dbReference type="PROSITE" id="PS50995">
    <property type="entry name" value="HTH_MARR_2"/>
    <property type="match status" value="1"/>
</dbReference>
<proteinExistence type="predicted"/>
<evidence type="ECO:0000313" key="6">
    <source>
        <dbReference type="Proteomes" id="UP001620408"/>
    </source>
</evidence>
<dbReference type="Proteomes" id="UP001620408">
    <property type="component" value="Unassembled WGS sequence"/>
</dbReference>
<evidence type="ECO:0000256" key="3">
    <source>
        <dbReference type="ARBA" id="ARBA00023163"/>
    </source>
</evidence>
<evidence type="ECO:0000259" key="4">
    <source>
        <dbReference type="PROSITE" id="PS50995"/>
    </source>
</evidence>
<dbReference type="InterPro" id="IPR052067">
    <property type="entry name" value="Metal_resp_HTH_trans_reg"/>
</dbReference>
<dbReference type="PANTHER" id="PTHR35790:SF4">
    <property type="entry name" value="HTH-TYPE TRANSCRIPTIONAL REGULATOR PCHR"/>
    <property type="match status" value="1"/>
</dbReference>
<comment type="caution">
    <text evidence="5">The sequence shown here is derived from an EMBL/GenBank/DDBJ whole genome shotgun (WGS) entry which is preliminary data.</text>
</comment>
<dbReference type="Gene3D" id="1.10.10.10">
    <property type="entry name" value="Winged helix-like DNA-binding domain superfamily/Winged helix DNA-binding domain"/>
    <property type="match status" value="1"/>
</dbReference>
<evidence type="ECO:0000313" key="5">
    <source>
        <dbReference type="EMBL" id="MFK2918516.1"/>
    </source>
</evidence>
<dbReference type="Pfam" id="PF12802">
    <property type="entry name" value="MarR_2"/>
    <property type="match status" value="1"/>
</dbReference>
<dbReference type="EMBL" id="JADIKD010000011">
    <property type="protein sequence ID" value="MFK2918516.1"/>
    <property type="molecule type" value="Genomic_DNA"/>
</dbReference>
<protein>
    <submittedName>
        <fullName evidence="5">Winged helix-turn-helix transcriptional regulator</fullName>
    </submittedName>
</protein>
<feature type="domain" description="HTH marR-type" evidence="4">
    <location>
        <begin position="25"/>
        <end position="158"/>
    </location>
</feature>
<organism evidence="5 6">
    <name type="scientific">Dyella koreensis</name>
    <dbReference type="NCBI Taxonomy" id="311235"/>
    <lineage>
        <taxon>Bacteria</taxon>
        <taxon>Pseudomonadati</taxon>
        <taxon>Pseudomonadota</taxon>
        <taxon>Gammaproteobacteria</taxon>
        <taxon>Lysobacterales</taxon>
        <taxon>Rhodanobacteraceae</taxon>
        <taxon>Dyella</taxon>
    </lineage>
</organism>